<proteinExistence type="inferred from homology"/>
<dbReference type="RefSeq" id="WP_146574817.1">
    <property type="nucleotide sequence ID" value="NZ_SJPH01000005.1"/>
</dbReference>
<reference evidence="5 6" key="1">
    <citation type="submission" date="2019-02" db="EMBL/GenBank/DDBJ databases">
        <title>Deep-cultivation of Planctomycetes and their phenomic and genomic characterization uncovers novel biology.</title>
        <authorList>
            <person name="Wiegand S."/>
            <person name="Jogler M."/>
            <person name="Boedeker C."/>
            <person name="Pinto D."/>
            <person name="Vollmers J."/>
            <person name="Rivas-Marin E."/>
            <person name="Kohn T."/>
            <person name="Peeters S.H."/>
            <person name="Heuer A."/>
            <person name="Rast P."/>
            <person name="Oberbeckmann S."/>
            <person name="Bunk B."/>
            <person name="Jeske O."/>
            <person name="Meyerdierks A."/>
            <person name="Storesund J.E."/>
            <person name="Kallscheuer N."/>
            <person name="Luecker S."/>
            <person name="Lage O.M."/>
            <person name="Pohl T."/>
            <person name="Merkel B.J."/>
            <person name="Hornburger P."/>
            <person name="Mueller R.-W."/>
            <person name="Bruemmer F."/>
            <person name="Labrenz M."/>
            <person name="Spormann A.M."/>
            <person name="Op Den Camp H."/>
            <person name="Overmann J."/>
            <person name="Amann R."/>
            <person name="Jetten M.S.M."/>
            <person name="Mascher T."/>
            <person name="Medema M.H."/>
            <person name="Devos D.P."/>
            <person name="Kaster A.-K."/>
            <person name="Ovreas L."/>
            <person name="Rohde M."/>
            <person name="Galperin M.Y."/>
            <person name="Jogler C."/>
        </authorList>
    </citation>
    <scope>NUCLEOTIDE SEQUENCE [LARGE SCALE GENOMIC DNA]</scope>
    <source>
        <strain evidence="5 6">Pla111</strain>
    </source>
</reference>
<dbReference type="GO" id="GO:0034039">
    <property type="term" value="F:8-oxo-7,8-dihydroguanine DNA N-glycosylase activity"/>
    <property type="evidence" value="ECO:0007669"/>
    <property type="project" value="TreeGrafter"/>
</dbReference>
<comment type="catalytic activity">
    <reaction evidence="3">
        <text>2'-deoxyribonucleotide-(2'-deoxyribose 5'-phosphate)-2'-deoxyribonucleotide-DNA = a 3'-end 2'-deoxyribonucleotide-(2,3-dehydro-2,3-deoxyribose 5'-phosphate)-DNA + a 5'-end 5'-phospho-2'-deoxyribonucleoside-DNA + H(+)</text>
        <dbReference type="Rhea" id="RHEA:66592"/>
        <dbReference type="Rhea" id="RHEA-COMP:13180"/>
        <dbReference type="Rhea" id="RHEA-COMP:16897"/>
        <dbReference type="Rhea" id="RHEA-COMP:17067"/>
        <dbReference type="ChEBI" id="CHEBI:15378"/>
        <dbReference type="ChEBI" id="CHEBI:136412"/>
        <dbReference type="ChEBI" id="CHEBI:157695"/>
        <dbReference type="ChEBI" id="CHEBI:167181"/>
        <dbReference type="EC" id="4.2.99.18"/>
    </reaction>
</comment>
<protein>
    <recommendedName>
        <fullName evidence="2">DNA-(apurinic or apyrimidinic site) lyase</fullName>
        <ecNumber evidence="2">4.2.99.18</ecNumber>
    </recommendedName>
</protein>
<keyword evidence="6" id="KW-1185">Reference proteome</keyword>
<evidence type="ECO:0000313" key="5">
    <source>
        <dbReference type="EMBL" id="TWT42947.1"/>
    </source>
</evidence>
<dbReference type="Proteomes" id="UP000318995">
    <property type="component" value="Unassembled WGS sequence"/>
</dbReference>
<evidence type="ECO:0000259" key="4">
    <source>
        <dbReference type="SMART" id="SM00478"/>
    </source>
</evidence>
<name>A0A5C5VXT1_9BACT</name>
<dbReference type="InterPro" id="IPR003265">
    <property type="entry name" value="HhH-GPD_domain"/>
</dbReference>
<feature type="domain" description="HhH-GPD" evidence="4">
    <location>
        <begin position="140"/>
        <end position="299"/>
    </location>
</feature>
<dbReference type="InterPro" id="IPR011257">
    <property type="entry name" value="DNA_glycosylase"/>
</dbReference>
<dbReference type="PANTHER" id="PTHR10242:SF4">
    <property type="entry name" value="OS07G0657600 PROTEIN"/>
    <property type="match status" value="1"/>
</dbReference>
<dbReference type="GO" id="GO:0140078">
    <property type="term" value="F:class I DNA-(apurinic or apyrimidinic site) endonuclease activity"/>
    <property type="evidence" value="ECO:0007669"/>
    <property type="project" value="UniProtKB-EC"/>
</dbReference>
<gene>
    <name evidence="5" type="ORF">Pla111_25850</name>
</gene>
<dbReference type="OrthoDB" id="9798522at2"/>
<evidence type="ECO:0000256" key="1">
    <source>
        <dbReference type="ARBA" id="ARBA00010679"/>
    </source>
</evidence>
<dbReference type="CDD" id="cd00056">
    <property type="entry name" value="ENDO3c"/>
    <property type="match status" value="1"/>
</dbReference>
<dbReference type="PANTHER" id="PTHR10242">
    <property type="entry name" value="8-OXOGUANINE DNA GLYCOSYLASE"/>
    <property type="match status" value="1"/>
</dbReference>
<organism evidence="5 6">
    <name type="scientific">Botrimarina hoheduenensis</name>
    <dbReference type="NCBI Taxonomy" id="2528000"/>
    <lineage>
        <taxon>Bacteria</taxon>
        <taxon>Pseudomonadati</taxon>
        <taxon>Planctomycetota</taxon>
        <taxon>Planctomycetia</taxon>
        <taxon>Pirellulales</taxon>
        <taxon>Lacipirellulaceae</taxon>
        <taxon>Botrimarina</taxon>
    </lineage>
</organism>
<dbReference type="AlphaFoldDB" id="A0A5C5VXT1"/>
<dbReference type="Gene3D" id="1.10.340.30">
    <property type="entry name" value="Hypothetical protein, domain 2"/>
    <property type="match status" value="1"/>
</dbReference>
<comment type="caution">
    <text evidence="5">The sequence shown here is derived from an EMBL/GenBank/DDBJ whole genome shotgun (WGS) entry which is preliminary data.</text>
</comment>
<dbReference type="SMART" id="SM00478">
    <property type="entry name" value="ENDO3c"/>
    <property type="match status" value="1"/>
</dbReference>
<comment type="similarity">
    <text evidence="1">Belongs to the type-1 OGG1 family.</text>
</comment>
<evidence type="ECO:0000256" key="3">
    <source>
        <dbReference type="ARBA" id="ARBA00044632"/>
    </source>
</evidence>
<evidence type="ECO:0000313" key="6">
    <source>
        <dbReference type="Proteomes" id="UP000318995"/>
    </source>
</evidence>
<dbReference type="EMBL" id="SJPH01000005">
    <property type="protein sequence ID" value="TWT42947.1"/>
    <property type="molecule type" value="Genomic_DNA"/>
</dbReference>
<sequence length="329" mass="37022">MTTGSSLWIAVPPGFELGETVCSYGYFLLAPNYWRPEIHALERRMSGGEIGRTMPSPAATGSVGLVVTQPGGVGARLVIRCDRPLIGPERAGVKGSLSRMLRIDQDLSAWHRLSPAARRRRFGRLFRSPTLFEDMVKTITSCNVAWPSTVKMNRLLVERVGRGVFPSAKCLASLTPERLRELCRVGYRAKRIVSLARMFTSGELDPAWFEAPQRTTEELAAEVRRIDGFGPYSTANVLQLLGHYDRLPIDTETVRLFCKTTGSRRPARDQDLYPAIEAHYERYGLWRFLAYWFDVWRDYESLQGRATTWDAAVVATRFTASKLQSEPAG</sequence>
<dbReference type="Pfam" id="PF00730">
    <property type="entry name" value="HhH-GPD"/>
    <property type="match status" value="1"/>
</dbReference>
<dbReference type="SUPFAM" id="SSF48150">
    <property type="entry name" value="DNA-glycosylase"/>
    <property type="match status" value="1"/>
</dbReference>
<evidence type="ECO:0000256" key="2">
    <source>
        <dbReference type="ARBA" id="ARBA00012720"/>
    </source>
</evidence>
<dbReference type="GO" id="GO:0006285">
    <property type="term" value="P:base-excision repair, AP site formation"/>
    <property type="evidence" value="ECO:0007669"/>
    <property type="project" value="TreeGrafter"/>
</dbReference>
<dbReference type="InterPro" id="IPR052054">
    <property type="entry name" value="Oxidative_DNA_repair_enzyme"/>
</dbReference>
<dbReference type="EC" id="4.2.99.18" evidence="2"/>
<accession>A0A5C5VXT1</accession>